<evidence type="ECO:0000313" key="8">
    <source>
        <dbReference type="Proteomes" id="UP000318582"/>
    </source>
</evidence>
<dbReference type="EMBL" id="QEAQ01000049">
    <property type="protein sequence ID" value="TPX57639.1"/>
    <property type="molecule type" value="Genomic_DNA"/>
</dbReference>
<dbReference type="PANTHER" id="PTHR45626">
    <property type="entry name" value="TRANSCRIPTION TERMINATION FACTOR 2-RELATED"/>
    <property type="match status" value="1"/>
</dbReference>
<keyword evidence="1" id="KW-0547">Nucleotide-binding</keyword>
<dbReference type="AlphaFoldDB" id="A0A507E0K6"/>
<comment type="caution">
    <text evidence="7">The sequence shown here is derived from an EMBL/GenBank/DDBJ whole genome shotgun (WGS) entry which is preliminary data.</text>
</comment>
<dbReference type="SUPFAM" id="SSF52540">
    <property type="entry name" value="P-loop containing nucleoside triphosphate hydrolases"/>
    <property type="match status" value="2"/>
</dbReference>
<evidence type="ECO:0008006" key="9">
    <source>
        <dbReference type="Google" id="ProtNLM"/>
    </source>
</evidence>
<proteinExistence type="predicted"/>
<feature type="domain" description="Helicase ATP-binding" evidence="5">
    <location>
        <begin position="375"/>
        <end position="514"/>
    </location>
</feature>
<evidence type="ECO:0000256" key="4">
    <source>
        <dbReference type="SAM" id="MobiDB-lite"/>
    </source>
</evidence>
<dbReference type="InterPro" id="IPR001650">
    <property type="entry name" value="Helicase_C-like"/>
</dbReference>
<evidence type="ECO:0000259" key="6">
    <source>
        <dbReference type="PROSITE" id="PS51194"/>
    </source>
</evidence>
<dbReference type="GO" id="GO:0005634">
    <property type="term" value="C:nucleus"/>
    <property type="evidence" value="ECO:0007669"/>
    <property type="project" value="TreeGrafter"/>
</dbReference>
<dbReference type="InterPro" id="IPR049730">
    <property type="entry name" value="SNF2/RAD54-like_C"/>
</dbReference>
<dbReference type="Pfam" id="PF00176">
    <property type="entry name" value="SNF2-rel_dom"/>
    <property type="match status" value="1"/>
</dbReference>
<accession>A0A507E0K6</accession>
<name>A0A507E0K6_9FUNG</name>
<dbReference type="SMART" id="SM00490">
    <property type="entry name" value="HELICc"/>
    <property type="match status" value="1"/>
</dbReference>
<dbReference type="InterPro" id="IPR000330">
    <property type="entry name" value="SNF2_N"/>
</dbReference>
<dbReference type="CDD" id="cd18008">
    <property type="entry name" value="DEXDc_SHPRH-like"/>
    <property type="match status" value="1"/>
</dbReference>
<dbReference type="Pfam" id="PF00271">
    <property type="entry name" value="Helicase_C"/>
    <property type="match status" value="1"/>
</dbReference>
<reference evidence="7 8" key="1">
    <citation type="journal article" date="2019" name="Sci. Rep.">
        <title>Comparative genomics of chytrid fungi reveal insights into the obligate biotrophic and pathogenic lifestyle of Synchytrium endobioticum.</title>
        <authorList>
            <person name="van de Vossenberg B.T.L.H."/>
            <person name="Warris S."/>
            <person name="Nguyen H.D.T."/>
            <person name="van Gent-Pelzer M.P.E."/>
            <person name="Joly D.L."/>
            <person name="van de Geest H.C."/>
            <person name="Bonants P.J.M."/>
            <person name="Smith D.S."/>
            <person name="Levesque C.A."/>
            <person name="van der Lee T.A.J."/>
        </authorList>
    </citation>
    <scope>NUCLEOTIDE SEQUENCE [LARGE SCALE GENOMIC DNA]</scope>
    <source>
        <strain evidence="7 8">CBS 809.83</strain>
    </source>
</reference>
<evidence type="ECO:0000256" key="3">
    <source>
        <dbReference type="ARBA" id="ARBA00022840"/>
    </source>
</evidence>
<dbReference type="InterPro" id="IPR027417">
    <property type="entry name" value="P-loop_NTPase"/>
</dbReference>
<feature type="domain" description="Helicase C-terminal" evidence="6">
    <location>
        <begin position="811"/>
        <end position="964"/>
    </location>
</feature>
<evidence type="ECO:0000256" key="2">
    <source>
        <dbReference type="ARBA" id="ARBA00022801"/>
    </source>
</evidence>
<evidence type="ECO:0000313" key="7">
    <source>
        <dbReference type="EMBL" id="TPX57639.1"/>
    </source>
</evidence>
<evidence type="ECO:0000256" key="1">
    <source>
        <dbReference type="ARBA" id="ARBA00022741"/>
    </source>
</evidence>
<dbReference type="PROSITE" id="PS51194">
    <property type="entry name" value="HELICASE_CTER"/>
    <property type="match status" value="1"/>
</dbReference>
<dbReference type="PROSITE" id="PS51192">
    <property type="entry name" value="HELICASE_ATP_BIND_1"/>
    <property type="match status" value="1"/>
</dbReference>
<dbReference type="InterPro" id="IPR014001">
    <property type="entry name" value="Helicase_ATP-bd"/>
</dbReference>
<protein>
    <recommendedName>
        <fullName evidence="9">Helicase ATP-binding domain-containing protein</fullName>
    </recommendedName>
</protein>
<keyword evidence="2" id="KW-0378">Hydrolase</keyword>
<dbReference type="Proteomes" id="UP000318582">
    <property type="component" value="Unassembled WGS sequence"/>
</dbReference>
<dbReference type="GO" id="GO:0006281">
    <property type="term" value="P:DNA repair"/>
    <property type="evidence" value="ECO:0007669"/>
    <property type="project" value="TreeGrafter"/>
</dbReference>
<dbReference type="InterPro" id="IPR050628">
    <property type="entry name" value="SNF2_RAD54_helicase_TF"/>
</dbReference>
<feature type="compositionally biased region" description="Basic and acidic residues" evidence="4">
    <location>
        <begin position="1022"/>
        <end position="1032"/>
    </location>
</feature>
<dbReference type="GO" id="GO:0008094">
    <property type="term" value="F:ATP-dependent activity, acting on DNA"/>
    <property type="evidence" value="ECO:0007669"/>
    <property type="project" value="TreeGrafter"/>
</dbReference>
<dbReference type="STRING" id="109895.A0A507E0K6"/>
<feature type="region of interest" description="Disordered" evidence="4">
    <location>
        <begin position="1012"/>
        <end position="1039"/>
    </location>
</feature>
<dbReference type="Gene3D" id="3.40.50.10810">
    <property type="entry name" value="Tandem AAA-ATPase domain"/>
    <property type="match status" value="1"/>
</dbReference>
<evidence type="ECO:0000259" key="5">
    <source>
        <dbReference type="PROSITE" id="PS51192"/>
    </source>
</evidence>
<dbReference type="CDD" id="cd18793">
    <property type="entry name" value="SF2_C_SNF"/>
    <property type="match status" value="1"/>
</dbReference>
<dbReference type="Gene3D" id="3.40.50.300">
    <property type="entry name" value="P-loop containing nucleotide triphosphate hydrolases"/>
    <property type="match status" value="1"/>
</dbReference>
<dbReference type="SMART" id="SM00487">
    <property type="entry name" value="DEXDc"/>
    <property type="match status" value="1"/>
</dbReference>
<sequence>MSPSATGVWLAVGAFRIPANQVQVANLTQPTSEWRLFPPLNKVMEQIRTACDSGLAKAEFLRLPQSDILVRLYLMPADFGGRRTASALRETRRRTARKAIAQLLNNIDCNPSSWQGLGTDQDTIGLFAKKSEKVQVSDIYSSMPSPVPFPVPEGTGARTCKLLSRCTRRRAPQGMKSTLFGYQKNTLWKLVQREVLPQMVLDPNMVEFQTADTQQPYYYCVDTGEVCKDPVFYEDSTGGIICEDMGVGKTCICIALILHTRHQTSQPPVDCVDGEVHVELDTKWRAFLTDSNDSSGSENGSSPHRPVLSLQQLAARSILTQDVPFKNFERKLPEHLYQLLRRSRRSYFKAPTEAYRFSRSKLETKPALRVFLSSATLIVVPDTLVDQWRTELNKHVFDLVLEVLVLTRNSDKTPSETELLKYDIVLISSTRFGRELNASAKYKDDDDELYKSPLLGVRWLRLIVDEGHVMASRDASQTLLAAKLECDRRWVCTGTPMPNVLRTQIGDEEKQDVQKLGGLLSGFLKVEPYASSRDVYRNVIAKPFLEQQFRGYEKLRDLMHRVMVRNRPEDVERDIQLPPLQEKIVRLAFGKTQRITHNCIIAFIGANAVLSQREHRDYFFHARSTAALRDVISNLQESCFWFSPVGFLKDVNGTLQNVQDGIIHASDRNYPLADKEHLISIARTLQNAQEEALWTHLMPTGELMYEVRSTAADSDAKAVAMSPDGTMLLKGADIESHLQAVKTGTATVGSEDSPAEIVATSSVKLTYLANEVSVLGLRTTATQLHFGAGGYMNVFCSTVPILNMVNSFECQIRKYAKDEKIIVYCQFEREIFYCHQLCRLLQVRCILFHKQMRVSERSHSVTTFNTSDQASVMIMDLRLGAWGIDLSSASRVYFTSPVWQHDMERQAIKRAHRIGARRPVFVETLVVRGTLEEAIVSRRVEMEMKDDADGGAGSTATPPTKSILEDSKLRDLLSAAKWVDANDEGEAGGQPFARLEVGIPLTRGSRLADYYAESSSANGTGSDKRTLPHEGGEGYPSTEILEVTTKKVRFE</sequence>
<dbReference type="GO" id="GO:0016787">
    <property type="term" value="F:hydrolase activity"/>
    <property type="evidence" value="ECO:0007669"/>
    <property type="project" value="UniProtKB-KW"/>
</dbReference>
<keyword evidence="8" id="KW-1185">Reference proteome</keyword>
<dbReference type="InterPro" id="IPR038718">
    <property type="entry name" value="SNF2-like_sf"/>
</dbReference>
<dbReference type="PANTHER" id="PTHR45626:SF51">
    <property type="entry name" value="SNF2-RELATED DOMAIN-CONTAINING PROTEIN"/>
    <property type="match status" value="1"/>
</dbReference>
<dbReference type="GO" id="GO:0005524">
    <property type="term" value="F:ATP binding"/>
    <property type="evidence" value="ECO:0007669"/>
    <property type="project" value="UniProtKB-KW"/>
</dbReference>
<organism evidence="7 8">
    <name type="scientific">Powellomyces hirtus</name>
    <dbReference type="NCBI Taxonomy" id="109895"/>
    <lineage>
        <taxon>Eukaryota</taxon>
        <taxon>Fungi</taxon>
        <taxon>Fungi incertae sedis</taxon>
        <taxon>Chytridiomycota</taxon>
        <taxon>Chytridiomycota incertae sedis</taxon>
        <taxon>Chytridiomycetes</taxon>
        <taxon>Spizellomycetales</taxon>
        <taxon>Powellomycetaceae</taxon>
        <taxon>Powellomyces</taxon>
    </lineage>
</organism>
<gene>
    <name evidence="7" type="ORF">PhCBS80983_g03691</name>
</gene>
<keyword evidence="3" id="KW-0067">ATP-binding</keyword>